<accession>A0A382UJQ7</accession>
<feature type="non-terminal residue" evidence="7">
    <location>
        <position position="77"/>
    </location>
</feature>
<evidence type="ECO:0000313" key="7">
    <source>
        <dbReference type="EMBL" id="SVD34307.1"/>
    </source>
</evidence>
<dbReference type="AlphaFoldDB" id="A0A382UJQ7"/>
<evidence type="ECO:0000256" key="3">
    <source>
        <dbReference type="ARBA" id="ARBA00022576"/>
    </source>
</evidence>
<proteinExistence type="inferred from homology"/>
<dbReference type="SUPFAM" id="SSF53383">
    <property type="entry name" value="PLP-dependent transferases"/>
    <property type="match status" value="1"/>
</dbReference>
<evidence type="ECO:0000256" key="5">
    <source>
        <dbReference type="ARBA" id="ARBA00022898"/>
    </source>
</evidence>
<evidence type="ECO:0000256" key="1">
    <source>
        <dbReference type="ARBA" id="ARBA00001933"/>
    </source>
</evidence>
<reference evidence="7" key="1">
    <citation type="submission" date="2018-05" db="EMBL/GenBank/DDBJ databases">
        <authorList>
            <person name="Lanie J.A."/>
            <person name="Ng W.-L."/>
            <person name="Kazmierczak K.M."/>
            <person name="Andrzejewski T.M."/>
            <person name="Davidsen T.M."/>
            <person name="Wayne K.J."/>
            <person name="Tettelin H."/>
            <person name="Glass J.I."/>
            <person name="Rusch D."/>
            <person name="Podicherti R."/>
            <person name="Tsui H.-C.T."/>
            <person name="Winkler M.E."/>
        </authorList>
    </citation>
    <scope>NUCLEOTIDE SEQUENCE</scope>
</reference>
<comment type="cofactor">
    <cofactor evidence="1">
        <name>pyridoxal 5'-phosphate</name>
        <dbReference type="ChEBI" id="CHEBI:597326"/>
    </cofactor>
</comment>
<dbReference type="InterPro" id="IPR015424">
    <property type="entry name" value="PyrdxlP-dep_Trfase"/>
</dbReference>
<keyword evidence="4" id="KW-0808">Transferase</keyword>
<evidence type="ECO:0000256" key="4">
    <source>
        <dbReference type="ARBA" id="ARBA00022679"/>
    </source>
</evidence>
<protein>
    <recommendedName>
        <fullName evidence="6">Aminotransferase class I/classII large domain-containing protein</fullName>
    </recommendedName>
</protein>
<dbReference type="InterPro" id="IPR004839">
    <property type="entry name" value="Aminotransferase_I/II_large"/>
</dbReference>
<dbReference type="GO" id="GO:0006520">
    <property type="term" value="P:amino acid metabolic process"/>
    <property type="evidence" value="ECO:0007669"/>
    <property type="project" value="InterPro"/>
</dbReference>
<dbReference type="EMBL" id="UINC01144656">
    <property type="protein sequence ID" value="SVD34307.1"/>
    <property type="molecule type" value="Genomic_DNA"/>
</dbReference>
<dbReference type="InterPro" id="IPR015422">
    <property type="entry name" value="PyrdxlP-dep_Trfase_small"/>
</dbReference>
<dbReference type="PANTHER" id="PTHR46383:SF1">
    <property type="entry name" value="ASPARTATE AMINOTRANSFERASE"/>
    <property type="match status" value="1"/>
</dbReference>
<dbReference type="GO" id="GO:0030170">
    <property type="term" value="F:pyridoxal phosphate binding"/>
    <property type="evidence" value="ECO:0007669"/>
    <property type="project" value="InterPro"/>
</dbReference>
<evidence type="ECO:0000259" key="6">
    <source>
        <dbReference type="Pfam" id="PF00155"/>
    </source>
</evidence>
<evidence type="ECO:0000256" key="2">
    <source>
        <dbReference type="ARBA" id="ARBA00007441"/>
    </source>
</evidence>
<comment type="similarity">
    <text evidence="2">Belongs to the class-I pyridoxal-phosphate-dependent aminotransferase family.</text>
</comment>
<dbReference type="GO" id="GO:0008483">
    <property type="term" value="F:transaminase activity"/>
    <property type="evidence" value="ECO:0007669"/>
    <property type="project" value="UniProtKB-KW"/>
</dbReference>
<dbReference type="PANTHER" id="PTHR46383">
    <property type="entry name" value="ASPARTATE AMINOTRANSFERASE"/>
    <property type="match status" value="1"/>
</dbReference>
<sequence length="77" mass="8016">MDYQISKRAASLAPSLTLSISAKAKELRAAGEDVIGLGAGEPDFDTPEHIKEAAVKALVDGFTKYTPASGTPELRAA</sequence>
<gene>
    <name evidence="7" type="ORF">METZ01_LOCUS387161</name>
</gene>
<dbReference type="Gene3D" id="3.90.1150.10">
    <property type="entry name" value="Aspartate Aminotransferase, domain 1"/>
    <property type="match status" value="1"/>
</dbReference>
<keyword evidence="3" id="KW-0032">Aminotransferase</keyword>
<dbReference type="InterPro" id="IPR050596">
    <property type="entry name" value="AspAT/PAT-like"/>
</dbReference>
<keyword evidence="5" id="KW-0663">Pyridoxal phosphate</keyword>
<dbReference type="Pfam" id="PF00155">
    <property type="entry name" value="Aminotran_1_2"/>
    <property type="match status" value="1"/>
</dbReference>
<organism evidence="7">
    <name type="scientific">marine metagenome</name>
    <dbReference type="NCBI Taxonomy" id="408172"/>
    <lineage>
        <taxon>unclassified sequences</taxon>
        <taxon>metagenomes</taxon>
        <taxon>ecological metagenomes</taxon>
    </lineage>
</organism>
<name>A0A382UJQ7_9ZZZZ</name>
<feature type="domain" description="Aminotransferase class I/classII large" evidence="6">
    <location>
        <begin position="32"/>
        <end position="77"/>
    </location>
</feature>